<gene>
    <name evidence="12" type="ORF">DR950_39860</name>
</gene>
<dbReference type="PANTHER" id="PTHR47466:SF1">
    <property type="entry name" value="METALLOPROTEASE MEP1 (AFU_ORTHOLOGUE AFUA_1G07730)-RELATED"/>
    <property type="match status" value="1"/>
</dbReference>
<dbReference type="GO" id="GO:0006508">
    <property type="term" value="P:proteolysis"/>
    <property type="evidence" value="ECO:0007669"/>
    <property type="project" value="UniProtKB-KW"/>
</dbReference>
<evidence type="ECO:0000256" key="9">
    <source>
        <dbReference type="SAM" id="MobiDB-lite"/>
    </source>
</evidence>
<accession>A0A372ZJU5</accession>
<keyword evidence="5" id="KW-0378">Hydrolase</keyword>
<keyword evidence="13" id="KW-1185">Reference proteome</keyword>
<evidence type="ECO:0000256" key="1">
    <source>
        <dbReference type="ARBA" id="ARBA00008721"/>
    </source>
</evidence>
<organism evidence="12 13">
    <name type="scientific">Kitasatospora xanthocidica</name>
    <dbReference type="NCBI Taxonomy" id="83382"/>
    <lineage>
        <taxon>Bacteria</taxon>
        <taxon>Bacillati</taxon>
        <taxon>Actinomycetota</taxon>
        <taxon>Actinomycetes</taxon>
        <taxon>Kitasatosporales</taxon>
        <taxon>Streptomycetaceae</taxon>
        <taxon>Kitasatospora</taxon>
    </lineage>
</organism>
<evidence type="ECO:0000256" key="2">
    <source>
        <dbReference type="ARBA" id="ARBA00022670"/>
    </source>
</evidence>
<dbReference type="AlphaFoldDB" id="A0A372ZJU5"/>
<evidence type="ECO:0000256" key="4">
    <source>
        <dbReference type="ARBA" id="ARBA00022729"/>
    </source>
</evidence>
<proteinExistence type="inferred from homology"/>
<keyword evidence="7 12" id="KW-0482">Metalloprotease</keyword>
<dbReference type="Gene3D" id="3.40.390.10">
    <property type="entry name" value="Collagenase (Catalytic Domain)"/>
    <property type="match status" value="1"/>
</dbReference>
<dbReference type="InterPro" id="IPR008754">
    <property type="entry name" value="Peptidase_M43"/>
</dbReference>
<dbReference type="GO" id="GO:0008237">
    <property type="term" value="F:metallopeptidase activity"/>
    <property type="evidence" value="ECO:0007669"/>
    <property type="project" value="UniProtKB-KW"/>
</dbReference>
<protein>
    <submittedName>
        <fullName evidence="12">Zinc metalloprotease</fullName>
    </submittedName>
</protein>
<dbReference type="RefSeq" id="WP_117492875.1">
    <property type="nucleotide sequence ID" value="NZ_QVIG01000003.1"/>
</dbReference>
<dbReference type="EMBL" id="QVIG01000003">
    <property type="protein sequence ID" value="RGD55515.1"/>
    <property type="molecule type" value="Genomic_DNA"/>
</dbReference>
<dbReference type="GO" id="GO:0046872">
    <property type="term" value="F:metal ion binding"/>
    <property type="evidence" value="ECO:0007669"/>
    <property type="project" value="UniProtKB-KW"/>
</dbReference>
<feature type="signal peptide" evidence="10">
    <location>
        <begin position="1"/>
        <end position="31"/>
    </location>
</feature>
<name>A0A372ZJU5_9ACTN</name>
<keyword evidence="6" id="KW-0862">Zinc</keyword>
<evidence type="ECO:0000259" key="11">
    <source>
        <dbReference type="Pfam" id="PF05572"/>
    </source>
</evidence>
<dbReference type="SUPFAM" id="SSF55486">
    <property type="entry name" value="Metalloproteases ('zincins'), catalytic domain"/>
    <property type="match status" value="1"/>
</dbReference>
<evidence type="ECO:0000256" key="8">
    <source>
        <dbReference type="ARBA" id="ARBA00023157"/>
    </source>
</evidence>
<feature type="chain" id="PRO_5039214877" evidence="10">
    <location>
        <begin position="32"/>
        <end position="332"/>
    </location>
</feature>
<evidence type="ECO:0000256" key="5">
    <source>
        <dbReference type="ARBA" id="ARBA00022801"/>
    </source>
</evidence>
<comment type="similarity">
    <text evidence="1">Belongs to the peptidase M43B family.</text>
</comment>
<evidence type="ECO:0000256" key="6">
    <source>
        <dbReference type="ARBA" id="ARBA00022833"/>
    </source>
</evidence>
<dbReference type="Proteomes" id="UP000263377">
    <property type="component" value="Unassembled WGS sequence"/>
</dbReference>
<comment type="caution">
    <text evidence="12">The sequence shown here is derived from an EMBL/GenBank/DDBJ whole genome shotgun (WGS) entry which is preliminary data.</text>
</comment>
<evidence type="ECO:0000313" key="12">
    <source>
        <dbReference type="EMBL" id="RGD55515.1"/>
    </source>
</evidence>
<reference evidence="12 13" key="1">
    <citation type="submission" date="2018-08" db="EMBL/GenBank/DDBJ databases">
        <title>Diversity &amp; Physiological Properties of Lignin-Decomposing Actinobacteria from Soil.</title>
        <authorList>
            <person name="Roh S.G."/>
            <person name="Kim S.B."/>
        </authorList>
    </citation>
    <scope>NUCLEOTIDE SEQUENCE [LARGE SCALE GENOMIC DNA]</scope>
    <source>
        <strain evidence="12 13">MMS17-GH009</strain>
    </source>
</reference>
<sequence length="332" mass="35174">MRRTARVRSRAPRLFPCAAALVAAAGLSQFAAPAAHRAAVAPAVERCADDGVGPDDVVGAGGVAARLPAGSRPDRDPNAVSPRQARAMQADLAQRLAELGVGRVRSAAPTTIPVYFHVIHDGDEGRLDAAAVAGQIDHLNESYGGQGEGNVPSPFHFELVGTDWSDNASWYTGMTPGSSAEQAMKTALRKGDQGTLNLYTARLGDSLLGWSTFPNAYRTHPTDDGVVVLDASLPGGSAVHYDEGDTATHEIGHWLGLFHTFQNGCRAPGDYVEDTPAERTAASGCPEGRDTCPGPGLDPIHNFMDYSYDSCMTRFTPGQVQRMANIWAAYRS</sequence>
<feature type="region of interest" description="Disordered" evidence="9">
    <location>
        <begin position="64"/>
        <end position="83"/>
    </location>
</feature>
<dbReference type="PANTHER" id="PTHR47466">
    <property type="match status" value="1"/>
</dbReference>
<keyword evidence="4 10" id="KW-0732">Signal</keyword>
<evidence type="ECO:0000256" key="7">
    <source>
        <dbReference type="ARBA" id="ARBA00023049"/>
    </source>
</evidence>
<keyword evidence="8" id="KW-1015">Disulfide bond</keyword>
<dbReference type="Pfam" id="PF05572">
    <property type="entry name" value="Peptidase_M43"/>
    <property type="match status" value="1"/>
</dbReference>
<dbReference type="CDD" id="cd04275">
    <property type="entry name" value="ZnMc_pappalysin_like"/>
    <property type="match status" value="1"/>
</dbReference>
<evidence type="ECO:0000256" key="3">
    <source>
        <dbReference type="ARBA" id="ARBA00022723"/>
    </source>
</evidence>
<keyword evidence="2 12" id="KW-0645">Protease</keyword>
<evidence type="ECO:0000313" key="13">
    <source>
        <dbReference type="Proteomes" id="UP000263377"/>
    </source>
</evidence>
<dbReference type="InterPro" id="IPR024079">
    <property type="entry name" value="MetalloPept_cat_dom_sf"/>
</dbReference>
<feature type="domain" description="Peptidase M43 pregnancy-associated plasma-A" evidence="11">
    <location>
        <begin position="242"/>
        <end position="326"/>
    </location>
</feature>
<evidence type="ECO:0000256" key="10">
    <source>
        <dbReference type="SAM" id="SignalP"/>
    </source>
</evidence>
<keyword evidence="3" id="KW-0479">Metal-binding</keyword>